<proteinExistence type="predicted"/>
<sequence length="64" mass="7149">MRALCSRSYATLIRKLCVSETVSIIRDIYIEHLSGVRQLNCCSASVSENPAVLHQGRLRRTDSA</sequence>
<protein>
    <submittedName>
        <fullName evidence="1">Retrovirus-related Pol polyprotein from type-2 retrotransposable element R2DM</fullName>
    </submittedName>
</protein>
<organism evidence="1 2">
    <name type="scientific">Aphis craccivora</name>
    <name type="common">Cowpea aphid</name>
    <dbReference type="NCBI Taxonomy" id="307492"/>
    <lineage>
        <taxon>Eukaryota</taxon>
        <taxon>Metazoa</taxon>
        <taxon>Ecdysozoa</taxon>
        <taxon>Arthropoda</taxon>
        <taxon>Hexapoda</taxon>
        <taxon>Insecta</taxon>
        <taxon>Pterygota</taxon>
        <taxon>Neoptera</taxon>
        <taxon>Paraneoptera</taxon>
        <taxon>Hemiptera</taxon>
        <taxon>Sternorrhyncha</taxon>
        <taxon>Aphidomorpha</taxon>
        <taxon>Aphidoidea</taxon>
        <taxon>Aphididae</taxon>
        <taxon>Aphidini</taxon>
        <taxon>Aphis</taxon>
        <taxon>Aphis</taxon>
    </lineage>
</organism>
<gene>
    <name evidence="1" type="ORF">FWK35_00024239</name>
</gene>
<evidence type="ECO:0000313" key="2">
    <source>
        <dbReference type="Proteomes" id="UP000478052"/>
    </source>
</evidence>
<keyword evidence="2" id="KW-1185">Reference proteome</keyword>
<dbReference type="EMBL" id="VUJU01008473">
    <property type="protein sequence ID" value="KAF0730157.1"/>
    <property type="molecule type" value="Genomic_DNA"/>
</dbReference>
<dbReference type="AlphaFoldDB" id="A0A6G0WRR0"/>
<reference evidence="1 2" key="1">
    <citation type="submission" date="2019-08" db="EMBL/GenBank/DDBJ databases">
        <title>Whole genome of Aphis craccivora.</title>
        <authorList>
            <person name="Voronova N.V."/>
            <person name="Shulinski R.S."/>
            <person name="Bandarenka Y.V."/>
            <person name="Zhorov D.G."/>
            <person name="Warner D."/>
        </authorList>
    </citation>
    <scope>NUCLEOTIDE SEQUENCE [LARGE SCALE GENOMIC DNA]</scope>
    <source>
        <strain evidence="1">180601</strain>
        <tissue evidence="1">Whole Body</tissue>
    </source>
</reference>
<comment type="caution">
    <text evidence="1">The sequence shown here is derived from an EMBL/GenBank/DDBJ whole genome shotgun (WGS) entry which is preliminary data.</text>
</comment>
<dbReference type="Proteomes" id="UP000478052">
    <property type="component" value="Unassembled WGS sequence"/>
</dbReference>
<name>A0A6G0WRR0_APHCR</name>
<accession>A0A6G0WRR0</accession>
<dbReference type="OrthoDB" id="6629078at2759"/>
<evidence type="ECO:0000313" key="1">
    <source>
        <dbReference type="EMBL" id="KAF0730157.1"/>
    </source>
</evidence>